<keyword evidence="2" id="KW-1185">Reference proteome</keyword>
<evidence type="ECO:0000313" key="2">
    <source>
        <dbReference type="Proteomes" id="UP000003277"/>
    </source>
</evidence>
<proteinExistence type="predicted"/>
<evidence type="ECO:0000313" key="1">
    <source>
        <dbReference type="EMBL" id="EHO63456.1"/>
    </source>
</evidence>
<dbReference type="EMBL" id="ADLT01000015">
    <property type="protein sequence ID" value="EHO63456.1"/>
    <property type="molecule type" value="Genomic_DNA"/>
</dbReference>
<protein>
    <submittedName>
        <fullName evidence="1">Uncharacterized protein</fullName>
    </submittedName>
</protein>
<reference evidence="1 2" key="1">
    <citation type="submission" date="2011-11" db="EMBL/GenBank/DDBJ databases">
        <title>The Genome Sequence of Dialister succinatiphilus YIT 11850.</title>
        <authorList>
            <consortium name="The Broad Institute Genome Sequencing Platform"/>
            <person name="Earl A."/>
            <person name="Ward D."/>
            <person name="Feldgarden M."/>
            <person name="Gevers D."/>
            <person name="Morotomi M."/>
            <person name="Young S.K."/>
            <person name="Zeng Q."/>
            <person name="Gargeya S."/>
            <person name="Fitzgerald M."/>
            <person name="Haas B."/>
            <person name="Abouelleil A."/>
            <person name="Alvarado L."/>
            <person name="Arachchi H.M."/>
            <person name="Berlin A."/>
            <person name="Brown A."/>
            <person name="Chapman S.B."/>
            <person name="Dunbar C."/>
            <person name="Gearin G."/>
            <person name="Goldberg J."/>
            <person name="Griggs A."/>
            <person name="Gujja S."/>
            <person name="Heiman D."/>
            <person name="Howarth C."/>
            <person name="Lui A."/>
            <person name="MacDonald P.J.P."/>
            <person name="Montmayeur A."/>
            <person name="Murphy C."/>
            <person name="Neiman D."/>
            <person name="Pearson M."/>
            <person name="Priest M."/>
            <person name="Roberts A."/>
            <person name="Saif S."/>
            <person name="Shea T."/>
            <person name="Sisk P."/>
            <person name="Stolte C."/>
            <person name="Sykes S."/>
            <person name="Wortman J."/>
            <person name="Nusbaum C."/>
            <person name="Birren B."/>
        </authorList>
    </citation>
    <scope>NUCLEOTIDE SEQUENCE [LARGE SCALE GENOMIC DNA]</scope>
    <source>
        <strain evidence="1 2">YIT 11850</strain>
    </source>
</reference>
<accession>H1CYN5</accession>
<name>H1CYN5_9FIRM</name>
<sequence length="132" mass="14643">MEGFHFPFCYVYREYSGRNAALAEGNKESLYTDFLLPLSGSPGAWEAKRILQNKLKQDNIKNTDTIPCSMSPHSRTTSSRRLQDFPVCSALTPDSERPAILSGTDLYPCFCAVFFITKKPGASPRPMIAVSA</sequence>
<gene>
    <name evidence="1" type="ORF">HMPREF9453_00473</name>
</gene>
<organism evidence="1 2">
    <name type="scientific">Dialister succinatiphilus YIT 11850</name>
    <dbReference type="NCBI Taxonomy" id="742743"/>
    <lineage>
        <taxon>Bacteria</taxon>
        <taxon>Bacillati</taxon>
        <taxon>Bacillota</taxon>
        <taxon>Negativicutes</taxon>
        <taxon>Veillonellales</taxon>
        <taxon>Veillonellaceae</taxon>
        <taxon>Dialister</taxon>
    </lineage>
</organism>
<dbReference type="Proteomes" id="UP000003277">
    <property type="component" value="Unassembled WGS sequence"/>
</dbReference>
<comment type="caution">
    <text evidence="1">The sequence shown here is derived from an EMBL/GenBank/DDBJ whole genome shotgun (WGS) entry which is preliminary data.</text>
</comment>
<dbReference type="HOGENOM" id="CLU_1913725_0_0_9"/>
<dbReference type="AlphaFoldDB" id="H1CYN5"/>